<dbReference type="GeneID" id="30208615"/>
<dbReference type="EMBL" id="CP144541">
    <property type="protein sequence ID" value="WVW78880.1"/>
    <property type="molecule type" value="Genomic_DNA"/>
</dbReference>
<name>A0A1B9G698_9TREE</name>
<reference evidence="3" key="2">
    <citation type="submission" date="2013-07" db="EMBL/GenBank/DDBJ databases">
        <authorList>
            <consortium name="The Broad Institute Genome Sequencing Platform"/>
            <person name="Cuomo C."/>
            <person name="Litvintseva A."/>
            <person name="Chen Y."/>
            <person name="Heitman J."/>
            <person name="Sun S."/>
            <person name="Springer D."/>
            <person name="Dromer F."/>
            <person name="Young S.K."/>
            <person name="Zeng Q."/>
            <person name="Gargeya S."/>
            <person name="Fitzgerald M."/>
            <person name="Abouelleil A."/>
            <person name="Alvarado L."/>
            <person name="Berlin A.M."/>
            <person name="Chapman S.B."/>
            <person name="Dewar J."/>
            <person name="Goldberg J."/>
            <person name="Griggs A."/>
            <person name="Gujja S."/>
            <person name="Hansen M."/>
            <person name="Howarth C."/>
            <person name="Imamovic A."/>
            <person name="Larimer J."/>
            <person name="McCowan C."/>
            <person name="Murphy C."/>
            <person name="Pearson M."/>
            <person name="Priest M."/>
            <person name="Roberts A."/>
            <person name="Saif S."/>
            <person name="Shea T."/>
            <person name="Sykes S."/>
            <person name="Wortman J."/>
            <person name="Nusbaum C."/>
            <person name="Birren B."/>
        </authorList>
    </citation>
    <scope>NUCLEOTIDE SEQUENCE</scope>
    <source>
        <strain evidence="3">CBS 10118</strain>
    </source>
</reference>
<reference evidence="3" key="4">
    <citation type="submission" date="2024-02" db="EMBL/GenBank/DDBJ databases">
        <title>Comparative genomics of Cryptococcus and Kwoniella reveals pathogenesis evolution and contrasting modes of karyotype evolution via chromosome fusion or intercentromeric recombination.</title>
        <authorList>
            <person name="Coelho M.A."/>
            <person name="David-Palma M."/>
            <person name="Shea T."/>
            <person name="Bowers K."/>
            <person name="McGinley-Smith S."/>
            <person name="Mohammad A.W."/>
            <person name="Gnirke A."/>
            <person name="Yurkov A.M."/>
            <person name="Nowrousian M."/>
            <person name="Sun S."/>
            <person name="Cuomo C.A."/>
            <person name="Heitman J."/>
        </authorList>
    </citation>
    <scope>NUCLEOTIDE SEQUENCE</scope>
    <source>
        <strain evidence="3">CBS 10118</strain>
    </source>
</reference>
<keyword evidence="4" id="KW-1185">Reference proteome</keyword>
<evidence type="ECO:0000313" key="4">
    <source>
        <dbReference type="Proteomes" id="UP000092730"/>
    </source>
</evidence>
<evidence type="ECO:0000313" key="2">
    <source>
        <dbReference type="EMBL" id="OCF26530.1"/>
    </source>
</evidence>
<keyword evidence="1" id="KW-1133">Transmembrane helix</keyword>
<proteinExistence type="predicted"/>
<sequence length="87" mass="10643">MYPTHFENFECLLWTLITPYLFYTIFAPWPLYGKVGMHVLWSIMFWLNRKYGYGELDEIPPEFCYYREPVVLPPRRNRTTKEKGRKS</sequence>
<dbReference type="EMBL" id="KI894020">
    <property type="protein sequence ID" value="OCF26530.1"/>
    <property type="molecule type" value="Genomic_DNA"/>
</dbReference>
<reference evidence="2" key="3">
    <citation type="submission" date="2014-01" db="EMBL/GenBank/DDBJ databases">
        <title>Evolution of pathogenesis and genome organization in the Tremellales.</title>
        <authorList>
            <person name="Cuomo C."/>
            <person name="Litvintseva A."/>
            <person name="Heitman J."/>
            <person name="Chen Y."/>
            <person name="Sun S."/>
            <person name="Springer D."/>
            <person name="Dromer F."/>
            <person name="Young S."/>
            <person name="Zeng Q."/>
            <person name="Chapman S."/>
            <person name="Gujja S."/>
            <person name="Saif S."/>
            <person name="Birren B."/>
        </authorList>
    </citation>
    <scope>NUCLEOTIDE SEQUENCE</scope>
    <source>
        <strain evidence="2">CBS 10118</strain>
    </source>
</reference>
<feature type="transmembrane region" description="Helical" evidence="1">
    <location>
        <begin position="12"/>
        <end position="32"/>
    </location>
</feature>
<evidence type="ECO:0000256" key="1">
    <source>
        <dbReference type="SAM" id="Phobius"/>
    </source>
</evidence>
<evidence type="ECO:0000313" key="3">
    <source>
        <dbReference type="EMBL" id="WVW78880.1"/>
    </source>
</evidence>
<organism evidence="2">
    <name type="scientific">Kwoniella bestiolae CBS 10118</name>
    <dbReference type="NCBI Taxonomy" id="1296100"/>
    <lineage>
        <taxon>Eukaryota</taxon>
        <taxon>Fungi</taxon>
        <taxon>Dikarya</taxon>
        <taxon>Basidiomycota</taxon>
        <taxon>Agaricomycotina</taxon>
        <taxon>Tremellomycetes</taxon>
        <taxon>Tremellales</taxon>
        <taxon>Cryptococcaceae</taxon>
        <taxon>Kwoniella</taxon>
    </lineage>
</organism>
<dbReference type="AlphaFoldDB" id="A0A1B9G698"/>
<dbReference type="Proteomes" id="UP000092730">
    <property type="component" value="Chromosome 1"/>
</dbReference>
<keyword evidence="1" id="KW-0472">Membrane</keyword>
<gene>
    <name evidence="2" type="ORF">I302_04216</name>
    <name evidence="3" type="ORF">I302_100843</name>
</gene>
<dbReference type="KEGG" id="kbi:30208615"/>
<reference evidence="2" key="1">
    <citation type="submission" date="2013-07" db="EMBL/GenBank/DDBJ databases">
        <title>The Genome Sequence of Cryptococcus bestiolae CBS10118.</title>
        <authorList>
            <consortium name="The Broad Institute Genome Sequencing Platform"/>
            <person name="Cuomo C."/>
            <person name="Litvintseva A."/>
            <person name="Chen Y."/>
            <person name="Heitman J."/>
            <person name="Sun S."/>
            <person name="Springer D."/>
            <person name="Dromer F."/>
            <person name="Young S.K."/>
            <person name="Zeng Q."/>
            <person name="Gargeya S."/>
            <person name="Fitzgerald M."/>
            <person name="Abouelleil A."/>
            <person name="Alvarado L."/>
            <person name="Berlin A.M."/>
            <person name="Chapman S.B."/>
            <person name="Dewar J."/>
            <person name="Goldberg J."/>
            <person name="Griggs A."/>
            <person name="Gujja S."/>
            <person name="Hansen M."/>
            <person name="Howarth C."/>
            <person name="Imamovic A."/>
            <person name="Larimer J."/>
            <person name="McCowan C."/>
            <person name="Murphy C."/>
            <person name="Pearson M."/>
            <person name="Priest M."/>
            <person name="Roberts A."/>
            <person name="Saif S."/>
            <person name="Shea T."/>
            <person name="Sykes S."/>
            <person name="Wortman J."/>
            <person name="Nusbaum C."/>
            <person name="Birren B."/>
        </authorList>
    </citation>
    <scope>NUCLEOTIDE SEQUENCE [LARGE SCALE GENOMIC DNA]</scope>
    <source>
        <strain evidence="2">CBS 10118</strain>
    </source>
</reference>
<dbReference type="VEuPathDB" id="FungiDB:I302_04216"/>
<keyword evidence="1" id="KW-0812">Transmembrane</keyword>
<protein>
    <submittedName>
        <fullName evidence="2">Uncharacterized protein</fullName>
    </submittedName>
</protein>
<dbReference type="RefSeq" id="XP_019047600.1">
    <property type="nucleotide sequence ID" value="XM_019190852.1"/>
</dbReference>
<accession>A0A1B9G698</accession>